<dbReference type="Proteomes" id="UP001153069">
    <property type="component" value="Unassembled WGS sequence"/>
</dbReference>
<organism evidence="1 2">
    <name type="scientific">Seminavis robusta</name>
    <dbReference type="NCBI Taxonomy" id="568900"/>
    <lineage>
        <taxon>Eukaryota</taxon>
        <taxon>Sar</taxon>
        <taxon>Stramenopiles</taxon>
        <taxon>Ochrophyta</taxon>
        <taxon>Bacillariophyta</taxon>
        <taxon>Bacillariophyceae</taxon>
        <taxon>Bacillariophycidae</taxon>
        <taxon>Naviculales</taxon>
        <taxon>Naviculaceae</taxon>
        <taxon>Seminavis</taxon>
    </lineage>
</organism>
<comment type="caution">
    <text evidence="1">The sequence shown here is derived from an EMBL/GenBank/DDBJ whole genome shotgun (WGS) entry which is preliminary data.</text>
</comment>
<reference evidence="1" key="1">
    <citation type="submission" date="2020-06" db="EMBL/GenBank/DDBJ databases">
        <authorList>
            <consortium name="Plant Systems Biology data submission"/>
        </authorList>
    </citation>
    <scope>NUCLEOTIDE SEQUENCE</scope>
    <source>
        <strain evidence="1">D6</strain>
    </source>
</reference>
<keyword evidence="2" id="KW-1185">Reference proteome</keyword>
<evidence type="ECO:0000313" key="1">
    <source>
        <dbReference type="EMBL" id="CAB9511977.1"/>
    </source>
</evidence>
<dbReference type="EMBL" id="CAICTM010000511">
    <property type="protein sequence ID" value="CAB9511977.1"/>
    <property type="molecule type" value="Genomic_DNA"/>
</dbReference>
<proteinExistence type="predicted"/>
<evidence type="ECO:0000313" key="2">
    <source>
        <dbReference type="Proteomes" id="UP001153069"/>
    </source>
</evidence>
<accession>A0A9N8HGJ5</accession>
<dbReference type="AlphaFoldDB" id="A0A9N8HGJ5"/>
<name>A0A9N8HGJ5_9STRA</name>
<gene>
    <name evidence="1" type="ORF">SEMRO_512_G157650.1</name>
</gene>
<sequence length="314" mass="35140">MPFENADRDHLCEGVRAPWLGRPEDTQYKSAIITASKTSDTDVKDEELALKTIYFVGLNLKHSTASKVASAAAAASRFPGGFGKDPKRQRVSDLVKYDRMIECGDLNNSNCCFSVYFKEPGHSQEGLKQCTRFSFLGTPFMLGEPYSDGTMAKSDMPKVLSSHPLAPMKLPDKLEDIFPSVPLVEPTADRMYYFVLHKKTITVTRFKYVTDGTVSCRGRMCDRSKALTDKNVGCGCMHTGIDKNATIGQLTIGLSVPEAFNMKGYVEIRDFRSLRLTELLVHDNKAFQKTEKEAMDFMHVENTNKGHGEVREHQ</sequence>
<protein>
    <submittedName>
        <fullName evidence="1">Uncharacterized protein</fullName>
    </submittedName>
</protein>